<name>A0AAW7JTL7_9ACTN</name>
<gene>
    <name evidence="1" type="ORF">QVN40_08430</name>
</gene>
<accession>A0AAW7JTL7</accession>
<dbReference type="EMBL" id="JAUEIR010000007">
    <property type="protein sequence ID" value="MDN0069722.1"/>
    <property type="molecule type" value="Genomic_DNA"/>
</dbReference>
<sequence length="85" mass="9271">MAEYRLKDGYALTDKEIERLSEACERGNYPGEPGEWIVRPQGKPALSDEPLANVYVELPQSMVAAIDAKGGTCSDFIRKAVAAVL</sequence>
<comment type="caution">
    <text evidence="1">The sequence shown here is derived from an EMBL/GenBank/DDBJ whole genome shotgun (WGS) entry which is preliminary data.</text>
</comment>
<organism evidence="1 2">
    <name type="scientific">Collinsella ihumii</name>
    <dbReference type="NCBI Taxonomy" id="1720204"/>
    <lineage>
        <taxon>Bacteria</taxon>
        <taxon>Bacillati</taxon>
        <taxon>Actinomycetota</taxon>
        <taxon>Coriobacteriia</taxon>
        <taxon>Coriobacteriales</taxon>
        <taxon>Coriobacteriaceae</taxon>
        <taxon>Collinsella</taxon>
    </lineage>
</organism>
<proteinExistence type="predicted"/>
<evidence type="ECO:0000313" key="2">
    <source>
        <dbReference type="Proteomes" id="UP001168505"/>
    </source>
</evidence>
<reference evidence="1" key="1">
    <citation type="submission" date="2023-06" db="EMBL/GenBank/DDBJ databases">
        <authorList>
            <person name="Zeman M."/>
            <person name="Kubasova T."/>
            <person name="Jahodarova E."/>
            <person name="Nykrynova M."/>
            <person name="Rychlik I."/>
        </authorList>
    </citation>
    <scope>NUCLEOTIDE SEQUENCE</scope>
    <source>
        <strain evidence="1">15_COKtk</strain>
    </source>
</reference>
<evidence type="ECO:0008006" key="3">
    <source>
        <dbReference type="Google" id="ProtNLM"/>
    </source>
</evidence>
<protein>
    <recommendedName>
        <fullName evidence="3">Toxin-antitoxin system antitoxin subunit</fullName>
    </recommendedName>
</protein>
<dbReference type="RefSeq" id="WP_289827367.1">
    <property type="nucleotide sequence ID" value="NZ_JAUEIR010000007.1"/>
</dbReference>
<reference evidence="1" key="2">
    <citation type="submission" date="2023-08" db="EMBL/GenBank/DDBJ databases">
        <title>Identification and characterization of horizontal gene transfer across gut microbiota members of farm animals based on homology search.</title>
        <authorList>
            <person name="Schwarzerova J."/>
            <person name="Nykrynova M."/>
            <person name="Jureckova K."/>
            <person name="Cejkova D."/>
            <person name="Rychlik I."/>
        </authorList>
    </citation>
    <scope>NUCLEOTIDE SEQUENCE</scope>
    <source>
        <strain evidence="1">15_COKtk</strain>
    </source>
</reference>
<dbReference type="Proteomes" id="UP001168505">
    <property type="component" value="Unassembled WGS sequence"/>
</dbReference>
<dbReference type="AlphaFoldDB" id="A0AAW7JTL7"/>
<evidence type="ECO:0000313" key="1">
    <source>
        <dbReference type="EMBL" id="MDN0069722.1"/>
    </source>
</evidence>